<dbReference type="InterPro" id="IPR035681">
    <property type="entry name" value="ComA-like_MBL"/>
</dbReference>
<keyword evidence="4 6" id="KW-1133">Transmembrane helix</keyword>
<evidence type="ECO:0000313" key="9">
    <source>
        <dbReference type="Proteomes" id="UP000283442"/>
    </source>
</evidence>
<feature type="transmembrane region" description="Helical" evidence="6">
    <location>
        <begin position="292"/>
        <end position="309"/>
    </location>
</feature>
<dbReference type="SUPFAM" id="SSF56281">
    <property type="entry name" value="Metallo-hydrolase/oxidoreductase"/>
    <property type="match status" value="1"/>
</dbReference>
<dbReference type="InterPro" id="IPR001279">
    <property type="entry name" value="Metallo-B-lactamas"/>
</dbReference>
<sequence>MKTGQHPVLFLFAALLMLAAGICLAMLWGETIPLAWGGLAILLVLALVLLWRRSPLCALSVLLLFLVLGIIRLQTMLALPPTDIAAFAGTEVKLSGTVVDEPRWTPSVLPDGSRIYKVRYLVAVEQVKEPRADWQKASGKCYLYARAKALPEQPARIGDGVQASGKVRLPRGYQNPGQLDTNLLLRADGITAGVVAGKSGMKVESRDGHEFRRFIAAVRAHYREGMERAMPKEDAAAVFAMLFGGYEGLEDELVADFQATGIVHILSVSGSHISLIAAVMAWLAALLRLPRAISAALVLSCIAFYSILAGCVPPVIRSAIMGGLTFLALALGRERESRYILLLTGLLMLLWNPLLLFHISFELSYLATAGLIFLAPVFRAWLRARSLPDAIAMNLAITLSAQLATLPVLAWYFGQVSLSSLLANLLVVPILELIIIFGLFAGLLAFLLPFFGHIIFAMTSLMLGLAAELVHMLARLPGGIVYIAAMAWPTAALYYLALGTLLLGEEQREWLRTRLTPWRRPAFALFLVLAASIPLYRAVTPDCLAVHFIDVGQGDAALVVTPAGRALLFDTGGTREGGFDVGARVAVPYLLHHGIREVAAVFLTHAHEDHAQGCGSILQKLPVGAVYTAGEGTAAYARSMGLSDASPLLQKFHAAREGETMTVDGVKVEVLFAPPAPEDGGTGNEVSNVYRVSYGRAQFLFTGDLVKEQEAKLVASGRDIRASVLKAGHHGSATSSSPAFLEAVGPRYGVFCVGFENAFGHPKPEVLRRYEEQGIGILRTDRDGAIVFETDGEKLWLHMYAGS</sequence>
<feature type="transmembrane region" description="Helical" evidence="6">
    <location>
        <begin position="522"/>
        <end position="539"/>
    </location>
</feature>
<feature type="transmembrane region" description="Helical" evidence="6">
    <location>
        <begin position="56"/>
        <end position="73"/>
    </location>
</feature>
<dbReference type="OrthoDB" id="9761531at2"/>
<accession>A0A414NXZ4</accession>
<dbReference type="InterPro" id="IPR052159">
    <property type="entry name" value="Competence_DNA_uptake"/>
</dbReference>
<evidence type="ECO:0000256" key="5">
    <source>
        <dbReference type="ARBA" id="ARBA00023136"/>
    </source>
</evidence>
<dbReference type="NCBIfam" id="TIGR00361">
    <property type="entry name" value="ComEC_Rec2"/>
    <property type="match status" value="1"/>
</dbReference>
<evidence type="ECO:0000313" key="8">
    <source>
        <dbReference type="EMBL" id="RHF52373.1"/>
    </source>
</evidence>
<dbReference type="AlphaFoldDB" id="A0A414NXZ4"/>
<dbReference type="Pfam" id="PF00753">
    <property type="entry name" value="Lactamase_B"/>
    <property type="match status" value="1"/>
</dbReference>
<feature type="domain" description="Metallo-beta-lactamase" evidence="7">
    <location>
        <begin position="553"/>
        <end position="755"/>
    </location>
</feature>
<dbReference type="InterPro" id="IPR025405">
    <property type="entry name" value="DUF4131"/>
</dbReference>
<evidence type="ECO:0000256" key="1">
    <source>
        <dbReference type="ARBA" id="ARBA00004651"/>
    </source>
</evidence>
<dbReference type="NCBIfam" id="TIGR00360">
    <property type="entry name" value="ComEC_N-term"/>
    <property type="match status" value="1"/>
</dbReference>
<dbReference type="RefSeq" id="WP_118175447.1">
    <property type="nucleotide sequence ID" value="NZ_JAQEAO010000003.1"/>
</dbReference>
<feature type="transmembrane region" description="Helical" evidence="6">
    <location>
        <begin position="315"/>
        <end position="332"/>
    </location>
</feature>
<feature type="transmembrane region" description="Helical" evidence="6">
    <location>
        <begin position="480"/>
        <end position="502"/>
    </location>
</feature>
<evidence type="ECO:0000259" key="7">
    <source>
        <dbReference type="SMART" id="SM00849"/>
    </source>
</evidence>
<dbReference type="PANTHER" id="PTHR30619">
    <property type="entry name" value="DNA INTERNALIZATION/COMPETENCE PROTEIN COMEC/REC2"/>
    <property type="match status" value="1"/>
</dbReference>
<feature type="transmembrane region" description="Helical" evidence="6">
    <location>
        <begin position="426"/>
        <end position="447"/>
    </location>
</feature>
<comment type="subcellular location">
    <subcellularLocation>
        <location evidence="1">Cell membrane</location>
        <topology evidence="1">Multi-pass membrane protein</topology>
    </subcellularLocation>
</comment>
<comment type="caution">
    <text evidence="8">The sequence shown here is derived from an EMBL/GenBank/DDBJ whole genome shotgun (WGS) entry which is preliminary data.</text>
</comment>
<dbReference type="PANTHER" id="PTHR30619:SF1">
    <property type="entry name" value="RECOMBINATION PROTEIN 2"/>
    <property type="match status" value="1"/>
</dbReference>
<reference evidence="8 9" key="1">
    <citation type="submission" date="2018-08" db="EMBL/GenBank/DDBJ databases">
        <title>A genome reference for cultivated species of the human gut microbiota.</title>
        <authorList>
            <person name="Zou Y."/>
            <person name="Xue W."/>
            <person name="Luo G."/>
        </authorList>
    </citation>
    <scope>NUCLEOTIDE SEQUENCE [LARGE SCALE GENOMIC DNA]</scope>
    <source>
        <strain evidence="8 9">AM25-21AC</strain>
    </source>
</reference>
<gene>
    <name evidence="8" type="ORF">DW674_04165</name>
</gene>
<dbReference type="CDD" id="cd07731">
    <property type="entry name" value="ComA-like_MBL-fold"/>
    <property type="match status" value="1"/>
</dbReference>
<evidence type="ECO:0000256" key="4">
    <source>
        <dbReference type="ARBA" id="ARBA00022989"/>
    </source>
</evidence>
<keyword evidence="3 6" id="KW-0812">Transmembrane</keyword>
<dbReference type="InterPro" id="IPR004477">
    <property type="entry name" value="ComEC_N"/>
</dbReference>
<feature type="transmembrane region" description="Helical" evidence="6">
    <location>
        <begin position="394"/>
        <end position="414"/>
    </location>
</feature>
<dbReference type="SMART" id="SM00849">
    <property type="entry name" value="Lactamase_B"/>
    <property type="match status" value="1"/>
</dbReference>
<proteinExistence type="predicted"/>
<feature type="transmembrane region" description="Helical" evidence="6">
    <location>
        <begin position="34"/>
        <end position="51"/>
    </location>
</feature>
<dbReference type="GO" id="GO:0005886">
    <property type="term" value="C:plasma membrane"/>
    <property type="evidence" value="ECO:0007669"/>
    <property type="project" value="UniProtKB-SubCell"/>
</dbReference>
<feature type="transmembrane region" description="Helical" evidence="6">
    <location>
        <begin position="339"/>
        <end position="357"/>
    </location>
</feature>
<evidence type="ECO:0000256" key="6">
    <source>
        <dbReference type="SAM" id="Phobius"/>
    </source>
</evidence>
<protein>
    <submittedName>
        <fullName evidence="8">DNA internalization-related competence protein ComEC/Rec2</fullName>
    </submittedName>
</protein>
<keyword evidence="5 6" id="KW-0472">Membrane</keyword>
<dbReference type="Gene3D" id="3.60.15.10">
    <property type="entry name" value="Ribonuclease Z/Hydroxyacylglutathione hydrolase-like"/>
    <property type="match status" value="1"/>
</dbReference>
<keyword evidence="2" id="KW-1003">Cell membrane</keyword>
<dbReference type="InterPro" id="IPR004797">
    <property type="entry name" value="Competence_ComEC/Rec2"/>
</dbReference>
<dbReference type="Proteomes" id="UP000283442">
    <property type="component" value="Unassembled WGS sequence"/>
</dbReference>
<dbReference type="InterPro" id="IPR036866">
    <property type="entry name" value="RibonucZ/Hydroxyglut_hydro"/>
</dbReference>
<dbReference type="GO" id="GO:0030420">
    <property type="term" value="P:establishment of competence for transformation"/>
    <property type="evidence" value="ECO:0007669"/>
    <property type="project" value="InterPro"/>
</dbReference>
<organism evidence="8 9">
    <name type="scientific">Mitsuokella multacida</name>
    <dbReference type="NCBI Taxonomy" id="52226"/>
    <lineage>
        <taxon>Bacteria</taxon>
        <taxon>Bacillati</taxon>
        <taxon>Bacillota</taxon>
        <taxon>Negativicutes</taxon>
        <taxon>Selenomonadales</taxon>
        <taxon>Selenomonadaceae</taxon>
        <taxon>Mitsuokella</taxon>
    </lineage>
</organism>
<dbReference type="Pfam" id="PF13567">
    <property type="entry name" value="DUF4131"/>
    <property type="match status" value="1"/>
</dbReference>
<evidence type="ECO:0000256" key="2">
    <source>
        <dbReference type="ARBA" id="ARBA00022475"/>
    </source>
</evidence>
<feature type="transmembrane region" description="Helical" evidence="6">
    <location>
        <begin position="262"/>
        <end position="285"/>
    </location>
</feature>
<feature type="transmembrane region" description="Helical" evidence="6">
    <location>
        <begin position="454"/>
        <end position="474"/>
    </location>
</feature>
<dbReference type="Pfam" id="PF03772">
    <property type="entry name" value="Competence"/>
    <property type="match status" value="1"/>
</dbReference>
<feature type="transmembrane region" description="Helical" evidence="6">
    <location>
        <begin position="363"/>
        <end position="382"/>
    </location>
</feature>
<evidence type="ECO:0000256" key="3">
    <source>
        <dbReference type="ARBA" id="ARBA00022692"/>
    </source>
</evidence>
<feature type="transmembrane region" description="Helical" evidence="6">
    <location>
        <begin position="7"/>
        <end position="28"/>
    </location>
</feature>
<dbReference type="EMBL" id="QRHE01000003">
    <property type="protein sequence ID" value="RHF52373.1"/>
    <property type="molecule type" value="Genomic_DNA"/>
</dbReference>
<name>A0A414NXZ4_9FIRM</name>